<dbReference type="EMBL" id="CP117522">
    <property type="protein sequence ID" value="WNF00934.1"/>
    <property type="molecule type" value="Genomic_DNA"/>
</dbReference>
<dbReference type="InterPro" id="IPR036388">
    <property type="entry name" value="WH-like_DNA-bd_sf"/>
</dbReference>
<evidence type="ECO:0000313" key="5">
    <source>
        <dbReference type="EMBL" id="WNF00934.1"/>
    </source>
</evidence>
<dbReference type="InterPro" id="IPR036390">
    <property type="entry name" value="WH_DNA-bd_sf"/>
</dbReference>
<dbReference type="SUPFAM" id="SSF46785">
    <property type="entry name" value="Winged helix' DNA-binding domain"/>
    <property type="match status" value="1"/>
</dbReference>
<keyword evidence="3" id="KW-0804">Transcription</keyword>
<dbReference type="SUPFAM" id="SSF48008">
    <property type="entry name" value="GntR ligand-binding domain-like"/>
    <property type="match status" value="1"/>
</dbReference>
<dbReference type="CDD" id="cd07377">
    <property type="entry name" value="WHTH_GntR"/>
    <property type="match status" value="1"/>
</dbReference>
<protein>
    <submittedName>
        <fullName evidence="5">GntR family transcriptional regulator</fullName>
    </submittedName>
</protein>
<sequence>MTTRAGTGGATKKDKIAAELRRRILTGQLPRGVRLRQDQLARELSTSITPVREAMRVLEAEGLLVSESHKGVRVAGLDLERTKGTYIVRRLVESYAMRRATLRFSRLDLAQARGLIEQMQQALDAADPARYQELNERFHFHFYERCGVPSLCDEIRATWQSFPWDLSLESLDRSAASQAEHTAIVDAMAVGDPDLVAQATEQHIAHGFAALIERATGTRRPDPFPLEAD</sequence>
<accession>A0ABY9V7Y3</accession>
<feature type="domain" description="HTH gntR-type" evidence="4">
    <location>
        <begin position="10"/>
        <end position="77"/>
    </location>
</feature>
<dbReference type="SMART" id="SM00895">
    <property type="entry name" value="FCD"/>
    <property type="match status" value="1"/>
</dbReference>
<reference evidence="5 6" key="1">
    <citation type="submission" date="2023-02" db="EMBL/GenBank/DDBJ databases">
        <title>Streptomyces sp. SCA4-21 with antifungal activity against Fusarium oxysporum f. sp. cubense, Streptomyces sp. SCA2-17 with antifungal activity against Fusarium oxysporum f. sp. cubense.</title>
        <authorList>
            <person name="Qi D."/>
        </authorList>
    </citation>
    <scope>NUCLEOTIDE SEQUENCE [LARGE SCALE GENOMIC DNA]</scope>
    <source>
        <strain evidence="5 6">SCA4-21</strain>
    </source>
</reference>
<dbReference type="Pfam" id="PF00392">
    <property type="entry name" value="GntR"/>
    <property type="match status" value="1"/>
</dbReference>
<dbReference type="InterPro" id="IPR008920">
    <property type="entry name" value="TF_FadR/GntR_C"/>
</dbReference>
<dbReference type="Gene3D" id="1.20.120.530">
    <property type="entry name" value="GntR ligand-binding domain-like"/>
    <property type="match status" value="1"/>
</dbReference>
<name>A0ABY9V7Y3_9ACTN</name>
<dbReference type="Gene3D" id="1.10.10.10">
    <property type="entry name" value="Winged helix-like DNA-binding domain superfamily/Winged helix DNA-binding domain"/>
    <property type="match status" value="1"/>
</dbReference>
<dbReference type="Proteomes" id="UP001305606">
    <property type="component" value="Chromosome"/>
</dbReference>
<dbReference type="RefSeq" id="WP_311039278.1">
    <property type="nucleotide sequence ID" value="NZ_CP117522.1"/>
</dbReference>
<evidence type="ECO:0000313" key="6">
    <source>
        <dbReference type="Proteomes" id="UP001305606"/>
    </source>
</evidence>
<keyword evidence="2" id="KW-0238">DNA-binding</keyword>
<dbReference type="PANTHER" id="PTHR43537:SF5">
    <property type="entry name" value="UXU OPERON TRANSCRIPTIONAL REGULATOR"/>
    <property type="match status" value="1"/>
</dbReference>
<dbReference type="SMART" id="SM00345">
    <property type="entry name" value="HTH_GNTR"/>
    <property type="match status" value="1"/>
</dbReference>
<dbReference type="InterPro" id="IPR011711">
    <property type="entry name" value="GntR_C"/>
</dbReference>
<evidence type="ECO:0000256" key="1">
    <source>
        <dbReference type="ARBA" id="ARBA00023015"/>
    </source>
</evidence>
<keyword evidence="6" id="KW-1185">Reference proteome</keyword>
<organism evidence="5 6">
    <name type="scientific">Streptomyces luomodiensis</name>
    <dbReference type="NCBI Taxonomy" id="3026192"/>
    <lineage>
        <taxon>Bacteria</taxon>
        <taxon>Bacillati</taxon>
        <taxon>Actinomycetota</taxon>
        <taxon>Actinomycetes</taxon>
        <taxon>Kitasatosporales</taxon>
        <taxon>Streptomycetaceae</taxon>
        <taxon>Streptomyces</taxon>
    </lineage>
</organism>
<evidence type="ECO:0000256" key="2">
    <source>
        <dbReference type="ARBA" id="ARBA00023125"/>
    </source>
</evidence>
<evidence type="ECO:0000259" key="4">
    <source>
        <dbReference type="PROSITE" id="PS50949"/>
    </source>
</evidence>
<dbReference type="Pfam" id="PF07729">
    <property type="entry name" value="FCD"/>
    <property type="match status" value="1"/>
</dbReference>
<dbReference type="PROSITE" id="PS50949">
    <property type="entry name" value="HTH_GNTR"/>
    <property type="match status" value="1"/>
</dbReference>
<evidence type="ECO:0000256" key="3">
    <source>
        <dbReference type="ARBA" id="ARBA00023163"/>
    </source>
</evidence>
<dbReference type="InterPro" id="IPR000524">
    <property type="entry name" value="Tscrpt_reg_HTH_GntR"/>
</dbReference>
<keyword evidence="1" id="KW-0805">Transcription regulation</keyword>
<proteinExistence type="predicted"/>
<gene>
    <name evidence="5" type="ORF">PS467_39170</name>
</gene>
<dbReference type="PANTHER" id="PTHR43537">
    <property type="entry name" value="TRANSCRIPTIONAL REGULATOR, GNTR FAMILY"/>
    <property type="match status" value="1"/>
</dbReference>